<feature type="domain" description="YCII-related" evidence="1">
    <location>
        <begin position="10"/>
        <end position="85"/>
    </location>
</feature>
<dbReference type="SUPFAM" id="SSF54909">
    <property type="entry name" value="Dimeric alpha+beta barrel"/>
    <property type="match status" value="1"/>
</dbReference>
<dbReference type="InterPro" id="IPR005545">
    <property type="entry name" value="YCII"/>
</dbReference>
<dbReference type="EMBL" id="CAEZWA010000015">
    <property type="protein sequence ID" value="CAB4639041.1"/>
    <property type="molecule type" value="Genomic_DNA"/>
</dbReference>
<dbReference type="Gene3D" id="3.30.70.1060">
    <property type="entry name" value="Dimeric alpha+beta barrel"/>
    <property type="match status" value="1"/>
</dbReference>
<evidence type="ECO:0000313" key="3">
    <source>
        <dbReference type="EMBL" id="CAB4639041.1"/>
    </source>
</evidence>
<protein>
    <submittedName>
        <fullName evidence="2">Unannotated protein</fullName>
    </submittedName>
</protein>
<gene>
    <name evidence="2" type="ORF">UFOPK2044_00601</name>
    <name evidence="3" type="ORF">UFOPK2165_00150</name>
</gene>
<accession>A0A6J6JDZ7</accession>
<name>A0A6J6JDZ7_9ZZZZ</name>
<proteinExistence type="predicted"/>
<dbReference type="EMBL" id="CAEZVO010000075">
    <property type="protein sequence ID" value="CAB4634814.1"/>
    <property type="molecule type" value="Genomic_DNA"/>
</dbReference>
<evidence type="ECO:0000259" key="1">
    <source>
        <dbReference type="Pfam" id="PF03795"/>
    </source>
</evidence>
<sequence>MPTFAVRYFYSAAPEYLAELRPTHREWVAQQFADGVILASGPMVDTAGALLICMHESLLELSQVLDQDPFDLAGFIGERVIEQWNPVTGPWSEK</sequence>
<evidence type="ECO:0000313" key="2">
    <source>
        <dbReference type="EMBL" id="CAB4634814.1"/>
    </source>
</evidence>
<dbReference type="Pfam" id="PF03795">
    <property type="entry name" value="YCII"/>
    <property type="match status" value="1"/>
</dbReference>
<dbReference type="PANTHER" id="PTHR37828:SF1">
    <property type="entry name" value="YCII-RELATED DOMAIN-CONTAINING PROTEIN"/>
    <property type="match status" value="1"/>
</dbReference>
<organism evidence="2">
    <name type="scientific">freshwater metagenome</name>
    <dbReference type="NCBI Taxonomy" id="449393"/>
    <lineage>
        <taxon>unclassified sequences</taxon>
        <taxon>metagenomes</taxon>
        <taxon>ecological metagenomes</taxon>
    </lineage>
</organism>
<dbReference type="AlphaFoldDB" id="A0A6J6JDZ7"/>
<dbReference type="PANTHER" id="PTHR37828">
    <property type="entry name" value="GSR2449 PROTEIN"/>
    <property type="match status" value="1"/>
</dbReference>
<reference evidence="2" key="1">
    <citation type="submission" date="2020-05" db="EMBL/GenBank/DDBJ databases">
        <authorList>
            <person name="Chiriac C."/>
            <person name="Salcher M."/>
            <person name="Ghai R."/>
            <person name="Kavagutti S V."/>
        </authorList>
    </citation>
    <scope>NUCLEOTIDE SEQUENCE</scope>
</reference>
<dbReference type="InterPro" id="IPR011008">
    <property type="entry name" value="Dimeric_a/b-barrel"/>
</dbReference>